<proteinExistence type="predicted"/>
<sequence length="52" mass="6007">MFKKWSILLFTVFLLAGCGEKAEETTTTEKTVSTIKTEPATKNQQQLMKRWL</sequence>
<feature type="chain" id="PRO_5004566345" description="Lipoprotein" evidence="2">
    <location>
        <begin position="22"/>
        <end position="52"/>
    </location>
</feature>
<evidence type="ECO:0000313" key="4">
    <source>
        <dbReference type="Proteomes" id="UP000015530"/>
    </source>
</evidence>
<reference evidence="4" key="1">
    <citation type="journal article" date="2013" name="Mol. Plant Microbe Interact.">
        <title>Global aspects of pacC regulation of pathogenicity genes in Colletotrichum gloeosporioides as revealed by transcriptome analysis.</title>
        <authorList>
            <person name="Alkan N."/>
            <person name="Meng X."/>
            <person name="Friedlander G."/>
            <person name="Reuveni E."/>
            <person name="Sukno S."/>
            <person name="Sherman A."/>
            <person name="Thon M."/>
            <person name="Fluhr R."/>
            <person name="Prusky D."/>
        </authorList>
    </citation>
    <scope>NUCLEOTIDE SEQUENCE [LARGE SCALE GENOMIC DNA]</scope>
    <source>
        <strain evidence="4">Cg-14</strain>
    </source>
</reference>
<evidence type="ECO:0008006" key="5">
    <source>
        <dbReference type="Google" id="ProtNLM"/>
    </source>
</evidence>
<dbReference type="EMBL" id="AMYD01002535">
    <property type="protein sequence ID" value="EQB48789.1"/>
    <property type="molecule type" value="Genomic_DNA"/>
</dbReference>
<keyword evidence="2" id="KW-0732">Signal</keyword>
<feature type="compositionally biased region" description="Polar residues" evidence="1">
    <location>
        <begin position="40"/>
        <end position="52"/>
    </location>
</feature>
<accession>T0K9V7</accession>
<organism evidence="3 4">
    <name type="scientific">Colletotrichum gloeosporioides (strain Cg-14)</name>
    <name type="common">Anthracnose fungus</name>
    <name type="synonym">Glomerella cingulata</name>
    <dbReference type="NCBI Taxonomy" id="1237896"/>
    <lineage>
        <taxon>Eukaryota</taxon>
        <taxon>Fungi</taxon>
        <taxon>Dikarya</taxon>
        <taxon>Ascomycota</taxon>
        <taxon>Pezizomycotina</taxon>
        <taxon>Sordariomycetes</taxon>
        <taxon>Hypocreomycetidae</taxon>
        <taxon>Glomerellales</taxon>
        <taxon>Glomerellaceae</taxon>
        <taxon>Colletotrichum</taxon>
        <taxon>Colletotrichum gloeosporioides species complex</taxon>
    </lineage>
</organism>
<protein>
    <recommendedName>
        <fullName evidence="5">Lipoprotein</fullName>
    </recommendedName>
</protein>
<evidence type="ECO:0000256" key="1">
    <source>
        <dbReference type="SAM" id="MobiDB-lite"/>
    </source>
</evidence>
<feature type="compositionally biased region" description="Low complexity" evidence="1">
    <location>
        <begin position="28"/>
        <end position="38"/>
    </location>
</feature>
<dbReference type="Proteomes" id="UP000015530">
    <property type="component" value="Unassembled WGS sequence"/>
</dbReference>
<name>T0K9V7_COLGC</name>
<evidence type="ECO:0000313" key="3">
    <source>
        <dbReference type="EMBL" id="EQB48789.1"/>
    </source>
</evidence>
<comment type="caution">
    <text evidence="3">The sequence shown here is derived from an EMBL/GenBank/DDBJ whole genome shotgun (WGS) entry which is preliminary data.</text>
</comment>
<gene>
    <name evidence="3" type="ORF">CGLO_11949</name>
</gene>
<feature type="region of interest" description="Disordered" evidence="1">
    <location>
        <begin position="26"/>
        <end position="52"/>
    </location>
</feature>
<evidence type="ECO:0000256" key="2">
    <source>
        <dbReference type="SAM" id="SignalP"/>
    </source>
</evidence>
<dbReference type="PROSITE" id="PS51257">
    <property type="entry name" value="PROKAR_LIPOPROTEIN"/>
    <property type="match status" value="1"/>
</dbReference>
<dbReference type="AlphaFoldDB" id="T0K9V7"/>
<dbReference type="HOGENOM" id="CLU_3087103_0_0_1"/>
<feature type="signal peptide" evidence="2">
    <location>
        <begin position="1"/>
        <end position="21"/>
    </location>
</feature>